<proteinExistence type="predicted"/>
<keyword evidence="3" id="KW-1185">Reference proteome</keyword>
<comment type="caution">
    <text evidence="2">The sequence shown here is derived from an EMBL/GenBank/DDBJ whole genome shotgun (WGS) entry which is preliminary data.</text>
</comment>
<organism evidence="2 3">
    <name type="scientific">Macleaya cordata</name>
    <name type="common">Five-seeded plume-poppy</name>
    <name type="synonym">Bocconia cordata</name>
    <dbReference type="NCBI Taxonomy" id="56857"/>
    <lineage>
        <taxon>Eukaryota</taxon>
        <taxon>Viridiplantae</taxon>
        <taxon>Streptophyta</taxon>
        <taxon>Embryophyta</taxon>
        <taxon>Tracheophyta</taxon>
        <taxon>Spermatophyta</taxon>
        <taxon>Magnoliopsida</taxon>
        <taxon>Ranunculales</taxon>
        <taxon>Papaveraceae</taxon>
        <taxon>Papaveroideae</taxon>
        <taxon>Macleaya</taxon>
    </lineage>
</organism>
<accession>A0A200PTV4</accession>
<evidence type="ECO:0000313" key="3">
    <source>
        <dbReference type="Proteomes" id="UP000195402"/>
    </source>
</evidence>
<dbReference type="AlphaFoldDB" id="A0A200PTV4"/>
<protein>
    <submittedName>
        <fullName evidence="2">Uncharacterized protein</fullName>
    </submittedName>
</protein>
<evidence type="ECO:0000256" key="1">
    <source>
        <dbReference type="SAM" id="MobiDB-lite"/>
    </source>
</evidence>
<dbReference type="PANTHER" id="PTHR39104">
    <property type="entry name" value="AMINO ACID-LIGASE"/>
    <property type="match status" value="1"/>
</dbReference>
<dbReference type="OMA" id="EWVAWND"/>
<dbReference type="InParanoid" id="A0A200PTV4"/>
<dbReference type="Proteomes" id="UP000195402">
    <property type="component" value="Unassembled WGS sequence"/>
</dbReference>
<name>A0A200PTV4_MACCD</name>
<gene>
    <name evidence="2" type="ORF">BVC80_9073g65</name>
</gene>
<reference evidence="2 3" key="1">
    <citation type="journal article" date="2017" name="Mol. Plant">
        <title>The Genome of Medicinal Plant Macleaya cordata Provides New Insights into Benzylisoquinoline Alkaloids Metabolism.</title>
        <authorList>
            <person name="Liu X."/>
            <person name="Liu Y."/>
            <person name="Huang P."/>
            <person name="Ma Y."/>
            <person name="Qing Z."/>
            <person name="Tang Q."/>
            <person name="Cao H."/>
            <person name="Cheng P."/>
            <person name="Zheng Y."/>
            <person name="Yuan Z."/>
            <person name="Zhou Y."/>
            <person name="Liu J."/>
            <person name="Tang Z."/>
            <person name="Zhuo Y."/>
            <person name="Zhang Y."/>
            <person name="Yu L."/>
            <person name="Huang J."/>
            <person name="Yang P."/>
            <person name="Peng Q."/>
            <person name="Zhang J."/>
            <person name="Jiang W."/>
            <person name="Zhang Z."/>
            <person name="Lin K."/>
            <person name="Ro D.K."/>
            <person name="Chen X."/>
            <person name="Xiong X."/>
            <person name="Shang Y."/>
            <person name="Huang S."/>
            <person name="Zeng J."/>
        </authorList>
    </citation>
    <scope>NUCLEOTIDE SEQUENCE [LARGE SCALE GENOMIC DNA]</scope>
    <source>
        <strain evidence="3">cv. BLH2017</strain>
        <tissue evidence="2">Root</tissue>
    </source>
</reference>
<sequence length="210" mass="23144">MSSVEKNTSRTIKLFCPSVSKLVPWVVTLEEQKLDLGSIAKTFGIEPSTLKLNGLSTGTNDHDALIVDGKICKSGTKRVRSPSDFESRDHQTSDCNGLSSDRKPQVEDDNQFKKIKMNESNRGAHQLSDGDIIGGHEDTKHNGLGVKRKKPMEDVHPLKKKKMNKSNSGSKTNLPITISSVRSACSCINGSLKRLRLDEMIMAAPSKRNR</sequence>
<dbReference type="EMBL" id="MVGT01004040">
    <property type="protein sequence ID" value="OVA01630.1"/>
    <property type="molecule type" value="Genomic_DNA"/>
</dbReference>
<feature type="compositionally biased region" description="Basic and acidic residues" evidence="1">
    <location>
        <begin position="81"/>
        <end position="92"/>
    </location>
</feature>
<evidence type="ECO:0000313" key="2">
    <source>
        <dbReference type="EMBL" id="OVA01630.1"/>
    </source>
</evidence>
<dbReference type="PANTHER" id="PTHR39104:SF1">
    <property type="entry name" value="AMINO ACID-LIGASE"/>
    <property type="match status" value="1"/>
</dbReference>
<dbReference type="OrthoDB" id="751983at2759"/>
<feature type="region of interest" description="Disordered" evidence="1">
    <location>
        <begin position="77"/>
        <end position="107"/>
    </location>
</feature>
<dbReference type="FunCoup" id="A0A200PTV4">
    <property type="interactions" value="41"/>
</dbReference>